<sequence length="99" mass="10450">MATLSKRYNLTEAEATQLLESGAWSENDHAAAFFESGNSGGEPSLIPWRKGKTTAGEQAGHVIDELGAIERGERLLPEGALTAIQEGNDPARPNTGESA</sequence>
<dbReference type="EMBL" id="JBHSZI010000001">
    <property type="protein sequence ID" value="MFC7059453.1"/>
    <property type="molecule type" value="Genomic_DNA"/>
</dbReference>
<evidence type="ECO:0000313" key="1">
    <source>
        <dbReference type="EMBL" id="MFC7059453.1"/>
    </source>
</evidence>
<organism evidence="1 2">
    <name type="scientific">Halovenus salina</name>
    <dbReference type="NCBI Taxonomy" id="1510225"/>
    <lineage>
        <taxon>Archaea</taxon>
        <taxon>Methanobacteriati</taxon>
        <taxon>Methanobacteriota</taxon>
        <taxon>Stenosarchaea group</taxon>
        <taxon>Halobacteria</taxon>
        <taxon>Halobacteriales</taxon>
        <taxon>Haloarculaceae</taxon>
        <taxon>Halovenus</taxon>
    </lineage>
</organism>
<reference evidence="1 2" key="1">
    <citation type="journal article" date="2019" name="Int. J. Syst. Evol. Microbiol.">
        <title>The Global Catalogue of Microorganisms (GCM) 10K type strain sequencing project: providing services to taxonomists for standard genome sequencing and annotation.</title>
        <authorList>
            <consortium name="The Broad Institute Genomics Platform"/>
            <consortium name="The Broad Institute Genome Sequencing Center for Infectious Disease"/>
            <person name="Wu L."/>
            <person name="Ma J."/>
        </authorList>
    </citation>
    <scope>NUCLEOTIDE SEQUENCE [LARGE SCALE GENOMIC DNA]</scope>
    <source>
        <strain evidence="1 2">JCM 30072</strain>
    </source>
</reference>
<proteinExistence type="predicted"/>
<dbReference type="RefSeq" id="WP_382186417.1">
    <property type="nucleotide sequence ID" value="NZ_JBHSZI010000001.1"/>
</dbReference>
<accession>A0ABD5W887</accession>
<dbReference type="AlphaFoldDB" id="A0ABD5W887"/>
<comment type="caution">
    <text evidence="1">The sequence shown here is derived from an EMBL/GenBank/DDBJ whole genome shotgun (WGS) entry which is preliminary data.</text>
</comment>
<keyword evidence="2" id="KW-1185">Reference proteome</keyword>
<evidence type="ECO:0000313" key="2">
    <source>
        <dbReference type="Proteomes" id="UP001596445"/>
    </source>
</evidence>
<name>A0ABD5W887_9EURY</name>
<dbReference type="Proteomes" id="UP001596445">
    <property type="component" value="Unassembled WGS sequence"/>
</dbReference>
<gene>
    <name evidence="1" type="ORF">ACFQQG_16325</name>
</gene>
<protein>
    <submittedName>
        <fullName evidence="1">Uncharacterized protein</fullName>
    </submittedName>
</protein>